<evidence type="ECO:0000313" key="1">
    <source>
        <dbReference type="EMBL" id="EGV50561.1"/>
    </source>
</evidence>
<accession>G2DFN3</accession>
<proteinExistence type="predicted"/>
<name>G2DFN3_9GAMM</name>
<keyword evidence="2" id="KW-1185">Reference proteome</keyword>
<reference evidence="1" key="1">
    <citation type="journal article" date="2011" name="ISME J.">
        <title>The endosymbionts of the deep-sea tubeworms Riftia pachyptila and Tevnia jerichonana share an identical physiology as revealed by proteogenomic analyses.</title>
        <authorList>
            <person name="Gardebrecht A."/>
            <person name="Markert S."/>
            <person name="Felbeck H."/>
            <person name="Thuermer A."/>
            <person name="Albrecht D."/>
            <person name="Wollherr A."/>
            <person name="Kabisch J."/>
            <person name="Lehmann R."/>
            <person name="Daniel R."/>
            <person name="Liesegang H."/>
            <person name="Hecker M."/>
            <person name="Sievert S.M."/>
            <person name="Schweder T."/>
        </authorList>
    </citation>
    <scope>NUCLEOTIDE SEQUENCE [LARGE SCALE GENOMIC DNA]</scope>
</reference>
<protein>
    <submittedName>
        <fullName evidence="1">Uncharacterized protein</fullName>
    </submittedName>
</protein>
<dbReference type="EMBL" id="AFOC01000075">
    <property type="protein sequence ID" value="EGV50561.1"/>
    <property type="molecule type" value="Genomic_DNA"/>
</dbReference>
<gene>
    <name evidence="1" type="ORF">Rifp1Sym_cv00030</name>
</gene>
<evidence type="ECO:0000313" key="2">
    <source>
        <dbReference type="Proteomes" id="UP000004491"/>
    </source>
</evidence>
<organism evidence="1 2">
    <name type="scientific">endosymbiont of Riftia pachyptila</name>
    <name type="common">vent Ph05</name>
    <dbReference type="NCBI Taxonomy" id="1048808"/>
    <lineage>
        <taxon>Bacteria</taxon>
        <taxon>Pseudomonadati</taxon>
        <taxon>Pseudomonadota</taxon>
        <taxon>Gammaproteobacteria</taxon>
        <taxon>sulfur-oxidizing symbionts</taxon>
    </lineage>
</organism>
<dbReference type="Proteomes" id="UP000004491">
    <property type="component" value="Unassembled WGS sequence"/>
</dbReference>
<dbReference type="AlphaFoldDB" id="G2DFN3"/>
<sequence>MLQAKIHDFWFIDRTANLADQITISFLYFIKLLHQTIGDLLCHNIVEFANVGHRVFPAAASMFIER</sequence>
<comment type="caution">
    <text evidence="1">The sequence shown here is derived from an EMBL/GenBank/DDBJ whole genome shotgun (WGS) entry which is preliminary data.</text>
</comment>